<name>A0A818XIW6_9BILA</name>
<dbReference type="AlphaFoldDB" id="A0A818XIW6"/>
<evidence type="ECO:0000313" key="3">
    <source>
        <dbReference type="Proteomes" id="UP000663865"/>
    </source>
</evidence>
<dbReference type="InterPro" id="IPR055286">
    <property type="entry name" value="RXYLT1-like"/>
</dbReference>
<comment type="caution">
    <text evidence="2">The sequence shown here is derived from an EMBL/GenBank/DDBJ whole genome shotgun (WGS) entry which is preliminary data.</text>
</comment>
<evidence type="ECO:0000313" key="2">
    <source>
        <dbReference type="EMBL" id="CAF3737717.1"/>
    </source>
</evidence>
<dbReference type="PANTHER" id="PTHR15576">
    <property type="entry name" value="RIBITOL-5-PHOSPHATE XYLOSYLTRANSFERASE 1"/>
    <property type="match status" value="1"/>
</dbReference>
<protein>
    <recommendedName>
        <fullName evidence="4">Exostosin GT47 domain-containing protein</fullName>
    </recommendedName>
</protein>
<dbReference type="GO" id="GO:0035269">
    <property type="term" value="P:protein O-linked glycosylation via mannose"/>
    <property type="evidence" value="ECO:0007669"/>
    <property type="project" value="InterPro"/>
</dbReference>
<dbReference type="PANTHER" id="PTHR15576:SF1">
    <property type="entry name" value="RIBITOL-5-PHOSPHATE XYLOSYLTRANSFERASE 1"/>
    <property type="match status" value="1"/>
</dbReference>
<sequence length="334" mass="38561">MCISCTLFLLYTPLLKLQCFVCVHRTMPKNETTIYDLLYNRTNPINQVSVYYRQATSARNSSYPYISGDTFRAFADYVYDETRQDKLSLVKYGEIIFVKTDSLLNFFKSPFDSIKEPFVLVTHNSDASAPAIYESYLLNPKILIWYASNPSVRNRAKLSPIPIGLANAYWPHGNLRKFTFALRNHRKPWSQRTNLLYVNFEVANNKAQRAKALLQASKIGNIQIIKQRITLETYLEQLGNVKFVLSPPGGGTDCHRTWETLYMGAVPIVLSSGLDPLFSKTRSVIVNDWSQLTQDFLLSFNFSLNDRIIPNVLKARYWRETLFRHRHNYSLVSP</sequence>
<accession>A0A818XIW6</accession>
<proteinExistence type="predicted"/>
<dbReference type="EMBL" id="CAJNYV010005312">
    <property type="protein sequence ID" value="CAF3737717.1"/>
    <property type="molecule type" value="Genomic_DNA"/>
</dbReference>
<feature type="signal peptide" evidence="1">
    <location>
        <begin position="1"/>
        <end position="17"/>
    </location>
</feature>
<reference evidence="2" key="1">
    <citation type="submission" date="2021-02" db="EMBL/GenBank/DDBJ databases">
        <authorList>
            <person name="Nowell W R."/>
        </authorList>
    </citation>
    <scope>NUCLEOTIDE SEQUENCE</scope>
</reference>
<dbReference type="GO" id="GO:0005794">
    <property type="term" value="C:Golgi apparatus"/>
    <property type="evidence" value="ECO:0007669"/>
    <property type="project" value="TreeGrafter"/>
</dbReference>
<evidence type="ECO:0000256" key="1">
    <source>
        <dbReference type="SAM" id="SignalP"/>
    </source>
</evidence>
<gene>
    <name evidence="2" type="ORF">KIK155_LOCUS28952</name>
</gene>
<evidence type="ECO:0008006" key="4">
    <source>
        <dbReference type="Google" id="ProtNLM"/>
    </source>
</evidence>
<organism evidence="2 3">
    <name type="scientific">Rotaria socialis</name>
    <dbReference type="NCBI Taxonomy" id="392032"/>
    <lineage>
        <taxon>Eukaryota</taxon>
        <taxon>Metazoa</taxon>
        <taxon>Spiralia</taxon>
        <taxon>Gnathifera</taxon>
        <taxon>Rotifera</taxon>
        <taxon>Eurotatoria</taxon>
        <taxon>Bdelloidea</taxon>
        <taxon>Philodinida</taxon>
        <taxon>Philodinidae</taxon>
        <taxon>Rotaria</taxon>
    </lineage>
</organism>
<dbReference type="Proteomes" id="UP000663865">
    <property type="component" value="Unassembled WGS sequence"/>
</dbReference>
<keyword evidence="1" id="KW-0732">Signal</keyword>
<feature type="chain" id="PRO_5032985925" description="Exostosin GT47 domain-containing protein" evidence="1">
    <location>
        <begin position="18"/>
        <end position="334"/>
    </location>
</feature>
<dbReference type="GO" id="GO:0120053">
    <property type="term" value="F:ribitol beta-1,4-xylosyltransferase activity"/>
    <property type="evidence" value="ECO:0007669"/>
    <property type="project" value="InterPro"/>
</dbReference>